<reference evidence="3" key="1">
    <citation type="journal article" date="2019" name="Int. J. Syst. Evol. Microbiol.">
        <title>The Global Catalogue of Microorganisms (GCM) 10K type strain sequencing project: providing services to taxonomists for standard genome sequencing and annotation.</title>
        <authorList>
            <consortium name="The Broad Institute Genomics Platform"/>
            <consortium name="The Broad Institute Genome Sequencing Center for Infectious Disease"/>
            <person name="Wu L."/>
            <person name="Ma J."/>
        </authorList>
    </citation>
    <scope>NUCLEOTIDE SEQUENCE [LARGE SCALE GENOMIC DNA]</scope>
    <source>
        <strain evidence="3">TBRC 1826</strain>
    </source>
</reference>
<feature type="domain" description="N-acetyltransferase" evidence="1">
    <location>
        <begin position="18"/>
        <end position="181"/>
    </location>
</feature>
<dbReference type="GO" id="GO:0016746">
    <property type="term" value="F:acyltransferase activity"/>
    <property type="evidence" value="ECO:0007669"/>
    <property type="project" value="UniProtKB-KW"/>
</dbReference>
<dbReference type="PANTHER" id="PTHR43441:SF2">
    <property type="entry name" value="FAMILY ACETYLTRANSFERASE, PUTATIVE (AFU_ORTHOLOGUE AFUA_7G00850)-RELATED"/>
    <property type="match status" value="1"/>
</dbReference>
<dbReference type="Pfam" id="PF13302">
    <property type="entry name" value="Acetyltransf_3"/>
    <property type="match status" value="1"/>
</dbReference>
<dbReference type="PROSITE" id="PS51186">
    <property type="entry name" value="GNAT"/>
    <property type="match status" value="1"/>
</dbReference>
<organism evidence="2 3">
    <name type="scientific">Nocardiopsis sediminis</name>
    <dbReference type="NCBI Taxonomy" id="1778267"/>
    <lineage>
        <taxon>Bacteria</taxon>
        <taxon>Bacillati</taxon>
        <taxon>Actinomycetota</taxon>
        <taxon>Actinomycetes</taxon>
        <taxon>Streptosporangiales</taxon>
        <taxon>Nocardiopsidaceae</taxon>
        <taxon>Nocardiopsis</taxon>
    </lineage>
</organism>
<evidence type="ECO:0000259" key="1">
    <source>
        <dbReference type="PROSITE" id="PS51186"/>
    </source>
</evidence>
<dbReference type="InterPro" id="IPR000182">
    <property type="entry name" value="GNAT_dom"/>
</dbReference>
<keyword evidence="2" id="KW-0808">Transferase</keyword>
<dbReference type="InterPro" id="IPR016181">
    <property type="entry name" value="Acyl_CoA_acyltransferase"/>
</dbReference>
<evidence type="ECO:0000313" key="2">
    <source>
        <dbReference type="EMBL" id="MFC3997825.1"/>
    </source>
</evidence>
<name>A0ABV8FNU3_9ACTN</name>
<sequence>MIDLSALREKPTLTGDRVHLVPLTGEHTDGYYASTRDEEVRRLTGRHRRFSYEEVRDWCATRGTRPDRLDLAIIEQPSGRFMGGLTLDEVDPDNESAAYRIALSAIEFTGHGLGREATRLILSYAFDRIRLHRVWLNVYAFNMRAIAVYRACGFAVEGRLRDALLWDGRRHDALLMAVLENDFRKAVL</sequence>
<dbReference type="EC" id="2.3.-.-" evidence="2"/>
<dbReference type="PANTHER" id="PTHR43441">
    <property type="entry name" value="RIBOSOMAL-PROTEIN-SERINE ACETYLTRANSFERASE"/>
    <property type="match status" value="1"/>
</dbReference>
<accession>A0ABV8FNU3</accession>
<dbReference type="InterPro" id="IPR051908">
    <property type="entry name" value="Ribosomal_N-acetyltransferase"/>
</dbReference>
<dbReference type="Proteomes" id="UP001595847">
    <property type="component" value="Unassembled WGS sequence"/>
</dbReference>
<dbReference type="RefSeq" id="WP_378535117.1">
    <property type="nucleotide sequence ID" value="NZ_JBHSBH010000011.1"/>
</dbReference>
<keyword evidence="2" id="KW-0012">Acyltransferase</keyword>
<evidence type="ECO:0000313" key="3">
    <source>
        <dbReference type="Proteomes" id="UP001595847"/>
    </source>
</evidence>
<dbReference type="Gene3D" id="3.40.630.30">
    <property type="match status" value="1"/>
</dbReference>
<gene>
    <name evidence="2" type="ORF">ACFOVU_17960</name>
</gene>
<keyword evidence="3" id="KW-1185">Reference proteome</keyword>
<comment type="caution">
    <text evidence="2">The sequence shown here is derived from an EMBL/GenBank/DDBJ whole genome shotgun (WGS) entry which is preliminary data.</text>
</comment>
<protein>
    <submittedName>
        <fullName evidence="2">GNAT family N-acetyltransferase</fullName>
        <ecNumber evidence="2">2.3.-.-</ecNumber>
    </submittedName>
</protein>
<dbReference type="SUPFAM" id="SSF55729">
    <property type="entry name" value="Acyl-CoA N-acyltransferases (Nat)"/>
    <property type="match status" value="1"/>
</dbReference>
<proteinExistence type="predicted"/>
<dbReference type="EMBL" id="JBHSBH010000011">
    <property type="protein sequence ID" value="MFC3997825.1"/>
    <property type="molecule type" value="Genomic_DNA"/>
</dbReference>